<evidence type="ECO:0000256" key="3">
    <source>
        <dbReference type="ARBA" id="ARBA00022771"/>
    </source>
</evidence>
<dbReference type="Gene3D" id="4.10.240.10">
    <property type="entry name" value="Zn(2)-C6 fungal-type DNA-binding domain"/>
    <property type="match status" value="1"/>
</dbReference>
<evidence type="ECO:0000256" key="4">
    <source>
        <dbReference type="ARBA" id="ARBA00022833"/>
    </source>
</evidence>
<dbReference type="EMBL" id="CAFZ01000153">
    <property type="protein sequence ID" value="CCA72211.1"/>
    <property type="molecule type" value="Genomic_DNA"/>
</dbReference>
<feature type="compositionally biased region" description="Pro residues" evidence="7">
    <location>
        <begin position="65"/>
        <end position="81"/>
    </location>
</feature>
<feature type="region of interest" description="Disordered" evidence="7">
    <location>
        <begin position="180"/>
        <end position="208"/>
    </location>
</feature>
<dbReference type="OrthoDB" id="436852at2759"/>
<feature type="region of interest" description="Disordered" evidence="7">
    <location>
        <begin position="1"/>
        <end position="158"/>
    </location>
</feature>
<evidence type="ECO:0000313" key="11">
    <source>
        <dbReference type="Proteomes" id="UP000007148"/>
    </source>
</evidence>
<dbReference type="HOGENOM" id="CLU_337099_0_0_1"/>
<dbReference type="SUPFAM" id="SSF57903">
    <property type="entry name" value="FYVE/PHD zinc finger"/>
    <property type="match status" value="1"/>
</dbReference>
<dbReference type="InterPro" id="IPR013083">
    <property type="entry name" value="Znf_RING/FYVE/PHD"/>
</dbReference>
<keyword evidence="11" id="KW-1185">Reference proteome</keyword>
<dbReference type="InterPro" id="IPR001965">
    <property type="entry name" value="Znf_PHD"/>
</dbReference>
<comment type="caution">
    <text evidence="10">The sequence shown here is derived from an EMBL/GenBank/DDBJ whole genome shotgun (WGS) entry which is preliminary data.</text>
</comment>
<name>G4TLM1_SERID</name>
<keyword evidence="4" id="KW-0862">Zinc</keyword>
<dbReference type="PROSITE" id="PS50048">
    <property type="entry name" value="ZN2_CY6_FUNGAL_2"/>
    <property type="match status" value="1"/>
</dbReference>
<feature type="region of interest" description="Disordered" evidence="7">
    <location>
        <begin position="481"/>
        <end position="513"/>
    </location>
</feature>
<dbReference type="PROSITE" id="PS01359">
    <property type="entry name" value="ZF_PHD_1"/>
    <property type="match status" value="1"/>
</dbReference>
<keyword evidence="2" id="KW-0479">Metal-binding</keyword>
<dbReference type="Gene3D" id="3.30.40.10">
    <property type="entry name" value="Zinc/RING finger domain, C3HC4 (zinc finger)"/>
    <property type="match status" value="1"/>
</dbReference>
<dbReference type="Proteomes" id="UP000007148">
    <property type="component" value="Unassembled WGS sequence"/>
</dbReference>
<dbReference type="InterPro" id="IPR036864">
    <property type="entry name" value="Zn2-C6_fun-type_DNA-bd_sf"/>
</dbReference>
<dbReference type="CDD" id="cd00067">
    <property type="entry name" value="GAL4"/>
    <property type="match status" value="1"/>
</dbReference>
<dbReference type="GO" id="GO:0000981">
    <property type="term" value="F:DNA-binding transcription factor activity, RNA polymerase II-specific"/>
    <property type="evidence" value="ECO:0007669"/>
    <property type="project" value="InterPro"/>
</dbReference>
<dbReference type="SUPFAM" id="SSF57701">
    <property type="entry name" value="Zn2/Cys6 DNA-binding domain"/>
    <property type="match status" value="1"/>
</dbReference>
<comment type="subcellular location">
    <subcellularLocation>
        <location evidence="1">Nucleus</location>
    </subcellularLocation>
</comment>
<dbReference type="PANTHER" id="PTHR46174">
    <property type="entry name" value="CXXC-TYPE ZINC FINGER PROTEIN 1"/>
    <property type="match status" value="1"/>
</dbReference>
<keyword evidence="3 6" id="KW-0863">Zinc-finger</keyword>
<protein>
    <recommendedName>
        <fullName evidence="12">PHD-type domain-containing protein</fullName>
    </recommendedName>
</protein>
<dbReference type="GO" id="GO:0008270">
    <property type="term" value="F:zinc ion binding"/>
    <property type="evidence" value="ECO:0007669"/>
    <property type="project" value="UniProtKB-KW"/>
</dbReference>
<reference evidence="10 11" key="1">
    <citation type="journal article" date="2011" name="PLoS Pathog.">
        <title>Endophytic Life Strategies Decoded by Genome and Transcriptome Analyses of the Mutualistic Root Symbiont Piriformospora indica.</title>
        <authorList>
            <person name="Zuccaro A."/>
            <person name="Lahrmann U."/>
            <person name="Guldener U."/>
            <person name="Langen G."/>
            <person name="Pfiffi S."/>
            <person name="Biedenkopf D."/>
            <person name="Wong P."/>
            <person name="Samans B."/>
            <person name="Grimm C."/>
            <person name="Basiewicz M."/>
            <person name="Murat C."/>
            <person name="Martin F."/>
            <person name="Kogel K.H."/>
        </authorList>
    </citation>
    <scope>NUCLEOTIDE SEQUENCE [LARGE SCALE GENOMIC DNA]</scope>
    <source>
        <strain evidence="10 11">DSM 11827</strain>
    </source>
</reference>
<evidence type="ECO:0000256" key="2">
    <source>
        <dbReference type="ARBA" id="ARBA00022723"/>
    </source>
</evidence>
<organism evidence="10 11">
    <name type="scientific">Serendipita indica (strain DSM 11827)</name>
    <name type="common">Root endophyte fungus</name>
    <name type="synonym">Piriformospora indica</name>
    <dbReference type="NCBI Taxonomy" id="1109443"/>
    <lineage>
        <taxon>Eukaryota</taxon>
        <taxon>Fungi</taxon>
        <taxon>Dikarya</taxon>
        <taxon>Basidiomycota</taxon>
        <taxon>Agaricomycotina</taxon>
        <taxon>Agaricomycetes</taxon>
        <taxon>Sebacinales</taxon>
        <taxon>Serendipitaceae</taxon>
        <taxon>Serendipita</taxon>
    </lineage>
</organism>
<evidence type="ECO:0000256" key="1">
    <source>
        <dbReference type="ARBA" id="ARBA00004123"/>
    </source>
</evidence>
<evidence type="ECO:0000313" key="10">
    <source>
        <dbReference type="EMBL" id="CCA72211.1"/>
    </source>
</evidence>
<dbReference type="InterPro" id="IPR011011">
    <property type="entry name" value="Znf_FYVE_PHD"/>
</dbReference>
<dbReference type="InterPro" id="IPR019786">
    <property type="entry name" value="Zinc_finger_PHD-type_CS"/>
</dbReference>
<proteinExistence type="predicted"/>
<dbReference type="InterPro" id="IPR037869">
    <property type="entry name" value="Spp1/CFP1"/>
</dbReference>
<evidence type="ECO:0000256" key="6">
    <source>
        <dbReference type="PROSITE-ProRule" id="PRU00146"/>
    </source>
</evidence>
<feature type="compositionally biased region" description="Polar residues" evidence="7">
    <location>
        <begin position="1"/>
        <end position="13"/>
    </location>
</feature>
<dbReference type="STRING" id="1109443.G4TLM1"/>
<dbReference type="AlphaFoldDB" id="G4TLM1"/>
<feature type="domain" description="PHD-type" evidence="8">
    <location>
        <begin position="215"/>
        <end position="265"/>
    </location>
</feature>
<dbReference type="InterPro" id="IPR019787">
    <property type="entry name" value="Znf_PHD-finger"/>
</dbReference>
<accession>G4TLM1</accession>
<dbReference type="SMART" id="SM00249">
    <property type="entry name" value="PHD"/>
    <property type="match status" value="1"/>
</dbReference>
<evidence type="ECO:0000256" key="5">
    <source>
        <dbReference type="ARBA" id="ARBA00023242"/>
    </source>
</evidence>
<keyword evidence="5" id="KW-0539">Nucleus</keyword>
<dbReference type="GO" id="GO:0048188">
    <property type="term" value="C:Set1C/COMPASS complex"/>
    <property type="evidence" value="ECO:0007669"/>
    <property type="project" value="InterPro"/>
</dbReference>
<dbReference type="InterPro" id="IPR001138">
    <property type="entry name" value="Zn2Cys6_DnaBD"/>
</dbReference>
<dbReference type="PANTHER" id="PTHR46174:SF1">
    <property type="entry name" value="CXXC-TYPE ZINC FINGER PROTEIN 1"/>
    <property type="match status" value="1"/>
</dbReference>
<evidence type="ECO:0000259" key="8">
    <source>
        <dbReference type="PROSITE" id="PS50016"/>
    </source>
</evidence>
<evidence type="ECO:0008006" key="12">
    <source>
        <dbReference type="Google" id="ProtNLM"/>
    </source>
</evidence>
<dbReference type="eggNOG" id="KOG1632">
    <property type="taxonomic scope" value="Eukaryota"/>
</dbReference>
<feature type="domain" description="Zn(2)-C6 fungal-type" evidence="9">
    <location>
        <begin position="669"/>
        <end position="698"/>
    </location>
</feature>
<feature type="compositionally biased region" description="Pro residues" evidence="7">
    <location>
        <begin position="98"/>
        <end position="107"/>
    </location>
</feature>
<dbReference type="GO" id="GO:0045893">
    <property type="term" value="P:positive regulation of DNA-templated transcription"/>
    <property type="evidence" value="ECO:0007669"/>
    <property type="project" value="TreeGrafter"/>
</dbReference>
<evidence type="ECO:0000256" key="7">
    <source>
        <dbReference type="SAM" id="MobiDB-lite"/>
    </source>
</evidence>
<feature type="compositionally biased region" description="Basic and acidic residues" evidence="7">
    <location>
        <begin position="131"/>
        <end position="154"/>
    </location>
</feature>
<sequence>MHTKQQSDFSQHSVPPDETTAEDDIMADLDMAEHTGTGMQLSSTRLPETSVVDFEGDLDMEILSPMPPRNPVPAPSNPPGPKKVVKKSASSLSMATPSPAPSTPVPAPAAKKTAPKAKKAQTGAKAAATKKKAEGGARTKAEASKAKSSGDDWARGGTSGRAAAAAATNALLQGGGYDEGLGNARDGTPFSAVHGAGGNQAGEDGEEDSEEVDTRLYCICREMYDNRFMLGCDNCDEWFHPPCLGMEDFQCDLLEHFYCANCRKADPSLVTSWRTRCSNGLQHPFPESADACWRAALPPLSKYCSRDCGVEAMERKIAPFIRVKAGISQPQDVDDGFASIPRTPAVKTEMTRLWKGVKDAKKRDAVVATVSTPPSNSDTTPPEPGLSSSFEFARLSHTYTRLGQELNTLTRDLQLGARDLEFILARGRLAKLAIMWSDRPENLARCCFDSRLLMEGKEWEEWVLGEGRGVLEGGVDAAPAPAKPIVTPSQVQNGDAATPGGSKEEDGAGGEEEEFGLDIEADSPWCDGRRKCERHFGWQKLCMAEFELNKGTKELALQRIGQKQTDVQARLQTTQALLEALDLRSQDDCSSSLSLFLNQARAHFLDPTVMSAQASAVPEKDRRKVPEYAKSWGDDVDYPAPGLITEELAQNVALDSIFVKSGELIIPEKCEECRNRAKGCDRARPTCGRCAKIGRVCVPVSTGFVRLRKGRSGKALPARIWAQSEDPDAVHNEPVVEEQETRATSLKTGNEGQASLTIAPLQASQQTKKRKREIIVPQTQPFVSSLPPSQGHYVDYTSLPLPYPPVDPTPPQDPLVFSSRAPGVIKPAAVKQTSKAVLFNLKSIS</sequence>
<gene>
    <name evidence="10" type="ORF">PIIN_06146</name>
</gene>
<feature type="compositionally biased region" description="Polar residues" evidence="7">
    <location>
        <begin position="37"/>
        <end position="47"/>
    </location>
</feature>
<dbReference type="PROSITE" id="PS50016">
    <property type="entry name" value="ZF_PHD_2"/>
    <property type="match status" value="1"/>
</dbReference>
<feature type="compositionally biased region" description="Low complexity" evidence="7">
    <location>
        <begin position="87"/>
        <end position="97"/>
    </location>
</feature>
<dbReference type="Pfam" id="PF00628">
    <property type="entry name" value="PHD"/>
    <property type="match status" value="1"/>
</dbReference>
<dbReference type="InParanoid" id="G4TLM1"/>
<evidence type="ECO:0000259" key="9">
    <source>
        <dbReference type="PROSITE" id="PS50048"/>
    </source>
</evidence>